<feature type="compositionally biased region" description="Basic and acidic residues" evidence="1">
    <location>
        <begin position="14"/>
        <end position="35"/>
    </location>
</feature>
<sequence>MCRRGRPISAAPDDEWRANGREHSAEGKRIEHVRLLDSPTTEEQMPLLDSGLGNVEAG</sequence>
<dbReference type="Pfam" id="PF21806">
    <property type="entry name" value="DUF6879"/>
    <property type="match status" value="1"/>
</dbReference>
<reference evidence="3 4" key="1">
    <citation type="submission" date="2018-11" db="EMBL/GenBank/DDBJ databases">
        <title>Whole genome sequence of Streptomyces paromomycinus NBRC 15454(T).</title>
        <authorList>
            <person name="Komaki H."/>
            <person name="Tamura T."/>
        </authorList>
    </citation>
    <scope>NUCLEOTIDE SEQUENCE [LARGE SCALE GENOMIC DNA]</scope>
    <source>
        <strain evidence="3 4">NBRC 15454</strain>
    </source>
</reference>
<evidence type="ECO:0000313" key="3">
    <source>
        <dbReference type="EMBL" id="GCD45111.1"/>
    </source>
</evidence>
<gene>
    <name evidence="3" type="ORF">GKJPGBOP_04831</name>
</gene>
<feature type="region of interest" description="Disordered" evidence="1">
    <location>
        <begin position="1"/>
        <end position="58"/>
    </location>
</feature>
<protein>
    <recommendedName>
        <fullName evidence="2">DUF6879 domain-containing protein</fullName>
    </recommendedName>
</protein>
<accession>A0A401W778</accession>
<evidence type="ECO:0000259" key="2">
    <source>
        <dbReference type="Pfam" id="PF21806"/>
    </source>
</evidence>
<name>A0A401W778_STREY</name>
<dbReference type="Proteomes" id="UP000286746">
    <property type="component" value="Unassembled WGS sequence"/>
</dbReference>
<proteinExistence type="predicted"/>
<evidence type="ECO:0000313" key="4">
    <source>
        <dbReference type="Proteomes" id="UP000286746"/>
    </source>
</evidence>
<organism evidence="3 4">
    <name type="scientific">Streptomyces paromomycinus</name>
    <name type="common">Streptomyces rimosus subsp. paromomycinus</name>
    <dbReference type="NCBI Taxonomy" id="92743"/>
    <lineage>
        <taxon>Bacteria</taxon>
        <taxon>Bacillati</taxon>
        <taxon>Actinomycetota</taxon>
        <taxon>Actinomycetes</taxon>
        <taxon>Kitasatosporales</taxon>
        <taxon>Streptomycetaceae</taxon>
        <taxon>Streptomyces</taxon>
    </lineage>
</organism>
<dbReference type="InterPro" id="IPR049244">
    <property type="entry name" value="DUF6879"/>
</dbReference>
<feature type="domain" description="DUF6879" evidence="2">
    <location>
        <begin position="5"/>
        <end position="58"/>
    </location>
</feature>
<comment type="caution">
    <text evidence="3">The sequence shown here is derived from an EMBL/GenBank/DDBJ whole genome shotgun (WGS) entry which is preliminary data.</text>
</comment>
<keyword evidence="4" id="KW-1185">Reference proteome</keyword>
<evidence type="ECO:0000256" key="1">
    <source>
        <dbReference type="SAM" id="MobiDB-lite"/>
    </source>
</evidence>
<dbReference type="AlphaFoldDB" id="A0A401W778"/>
<dbReference type="EMBL" id="BHZD01000001">
    <property type="protein sequence ID" value="GCD45111.1"/>
    <property type="molecule type" value="Genomic_DNA"/>
</dbReference>